<proteinExistence type="predicted"/>
<dbReference type="EMBL" id="CM042048">
    <property type="protein sequence ID" value="KAI3759443.1"/>
    <property type="molecule type" value="Genomic_DNA"/>
</dbReference>
<accession>A0ACB9EK58</accession>
<protein>
    <submittedName>
        <fullName evidence="1">Uncharacterized protein</fullName>
    </submittedName>
</protein>
<comment type="caution">
    <text evidence="1">The sequence shown here is derived from an EMBL/GenBank/DDBJ whole genome shotgun (WGS) entry which is preliminary data.</text>
</comment>
<evidence type="ECO:0000313" key="2">
    <source>
        <dbReference type="Proteomes" id="UP001055879"/>
    </source>
</evidence>
<gene>
    <name evidence="1" type="ORF">L6452_07267</name>
</gene>
<organism evidence="1 2">
    <name type="scientific">Arctium lappa</name>
    <name type="common">Greater burdock</name>
    <name type="synonym">Lappa major</name>
    <dbReference type="NCBI Taxonomy" id="4217"/>
    <lineage>
        <taxon>Eukaryota</taxon>
        <taxon>Viridiplantae</taxon>
        <taxon>Streptophyta</taxon>
        <taxon>Embryophyta</taxon>
        <taxon>Tracheophyta</taxon>
        <taxon>Spermatophyta</taxon>
        <taxon>Magnoliopsida</taxon>
        <taxon>eudicotyledons</taxon>
        <taxon>Gunneridae</taxon>
        <taxon>Pentapetalae</taxon>
        <taxon>asterids</taxon>
        <taxon>campanulids</taxon>
        <taxon>Asterales</taxon>
        <taxon>Asteraceae</taxon>
        <taxon>Carduoideae</taxon>
        <taxon>Cardueae</taxon>
        <taxon>Arctiinae</taxon>
        <taxon>Arctium</taxon>
    </lineage>
</organism>
<sequence length="314" mass="35789">MTSTYLIYILPFFFTLFLLFKLYYSTQPTTTKNPPPSPPKLPIIGNIHQLGPLLHRSFFSLSQRYGGRHLMLLHIGSVPSLVVSSAAAAHEIMQTHDLIFATRPPIEMHKTIFYDLKEISAAPYGEYFRQAKKLMILNFLSSKKVQTFSRVREEQIANILRKITKSSESNKAVNLSDLLSEHSNGVSYRSTFGKKYDEETREKMKKVVDKVLEIFSQFYYADSIPQLGWIDQISGANAKVKAVAKDLDEFMEAAVEERLASQKTGDQDLGEGVEPFIDALFRIQKDGVLEGISFDREHVKALLMVQFSRLFYNT</sequence>
<evidence type="ECO:0000313" key="1">
    <source>
        <dbReference type="EMBL" id="KAI3759443.1"/>
    </source>
</evidence>
<reference evidence="1 2" key="2">
    <citation type="journal article" date="2022" name="Mol. Ecol. Resour.">
        <title>The genomes of chicory, endive, great burdock and yacon provide insights into Asteraceae paleo-polyploidization history and plant inulin production.</title>
        <authorList>
            <person name="Fan W."/>
            <person name="Wang S."/>
            <person name="Wang H."/>
            <person name="Wang A."/>
            <person name="Jiang F."/>
            <person name="Liu H."/>
            <person name="Zhao H."/>
            <person name="Xu D."/>
            <person name="Zhang Y."/>
        </authorList>
    </citation>
    <scope>NUCLEOTIDE SEQUENCE [LARGE SCALE GENOMIC DNA]</scope>
    <source>
        <strain evidence="2">cv. Niubang</strain>
    </source>
</reference>
<keyword evidence="2" id="KW-1185">Reference proteome</keyword>
<dbReference type="Proteomes" id="UP001055879">
    <property type="component" value="Linkage Group LG02"/>
</dbReference>
<reference evidence="2" key="1">
    <citation type="journal article" date="2022" name="Mol. Ecol. Resour.">
        <title>The genomes of chicory, endive, great burdock and yacon provide insights into Asteraceae palaeo-polyploidization history and plant inulin production.</title>
        <authorList>
            <person name="Fan W."/>
            <person name="Wang S."/>
            <person name="Wang H."/>
            <person name="Wang A."/>
            <person name="Jiang F."/>
            <person name="Liu H."/>
            <person name="Zhao H."/>
            <person name="Xu D."/>
            <person name="Zhang Y."/>
        </authorList>
    </citation>
    <scope>NUCLEOTIDE SEQUENCE [LARGE SCALE GENOMIC DNA]</scope>
    <source>
        <strain evidence="2">cv. Niubang</strain>
    </source>
</reference>
<name>A0ACB9EK58_ARCLA</name>